<protein>
    <submittedName>
        <fullName evidence="1">Uncharacterized protein</fullName>
    </submittedName>
</protein>
<reference evidence="1" key="1">
    <citation type="submission" date="2016-05" db="EMBL/GenBank/DDBJ databases">
        <authorList>
            <person name="Lavstsen T."/>
            <person name="Jespersen J.S."/>
        </authorList>
    </citation>
    <scope>NUCLEOTIDE SEQUENCE</scope>
    <source>
        <tissue evidence="1">Brain</tissue>
    </source>
</reference>
<feature type="non-terminal residue" evidence="1">
    <location>
        <position position="53"/>
    </location>
</feature>
<reference evidence="1" key="2">
    <citation type="submission" date="2016-06" db="EMBL/GenBank/DDBJ databases">
        <title>The genome of a short-lived fish provides insights into sex chromosome evolution and the genetic control of aging.</title>
        <authorList>
            <person name="Reichwald K."/>
            <person name="Felder M."/>
            <person name="Petzold A."/>
            <person name="Koch P."/>
            <person name="Groth M."/>
            <person name="Platzer M."/>
        </authorList>
    </citation>
    <scope>NUCLEOTIDE SEQUENCE</scope>
    <source>
        <tissue evidence="1">Brain</tissue>
    </source>
</reference>
<dbReference type="AlphaFoldDB" id="A0A1A8LT84"/>
<accession>A0A1A8LT84</accession>
<evidence type="ECO:0000313" key="1">
    <source>
        <dbReference type="EMBL" id="SBR48045.1"/>
    </source>
</evidence>
<organism evidence="1">
    <name type="scientific">Nothobranchius pienaari</name>
    <dbReference type="NCBI Taxonomy" id="704102"/>
    <lineage>
        <taxon>Eukaryota</taxon>
        <taxon>Metazoa</taxon>
        <taxon>Chordata</taxon>
        <taxon>Craniata</taxon>
        <taxon>Vertebrata</taxon>
        <taxon>Euteleostomi</taxon>
        <taxon>Actinopterygii</taxon>
        <taxon>Neopterygii</taxon>
        <taxon>Teleostei</taxon>
        <taxon>Neoteleostei</taxon>
        <taxon>Acanthomorphata</taxon>
        <taxon>Ovalentaria</taxon>
        <taxon>Atherinomorphae</taxon>
        <taxon>Cyprinodontiformes</taxon>
        <taxon>Nothobranchiidae</taxon>
        <taxon>Nothobranchius</taxon>
    </lineage>
</organism>
<gene>
    <name evidence="1" type="primary">Nfu_g_1_022671</name>
</gene>
<dbReference type="EMBL" id="HAEF01009201">
    <property type="protein sequence ID" value="SBR48045.1"/>
    <property type="molecule type" value="Transcribed_RNA"/>
</dbReference>
<proteinExistence type="predicted"/>
<sequence>SFNSGLFFINLKNPHSFQIEKIKINTSKCRKTLNKGVKSFLYVQAGFNLGLST</sequence>
<feature type="non-terminal residue" evidence="1">
    <location>
        <position position="1"/>
    </location>
</feature>
<name>A0A1A8LT84_9TELE</name>